<keyword evidence="6" id="KW-0175">Coiled coil</keyword>
<evidence type="ECO:0000256" key="5">
    <source>
        <dbReference type="ARBA" id="ARBA00023015"/>
    </source>
</evidence>
<name>A3LQD5_PICST</name>
<keyword evidence="12" id="KW-1185">Reference proteome</keyword>
<dbReference type="FunCoup" id="A3LQD5">
    <property type="interactions" value="105"/>
</dbReference>
<evidence type="ECO:0000256" key="9">
    <source>
        <dbReference type="RuleBase" id="RU368022"/>
    </source>
</evidence>
<dbReference type="Pfam" id="PF09340">
    <property type="entry name" value="NuA4"/>
    <property type="match status" value="1"/>
</dbReference>
<comment type="function">
    <text evidence="9">Component of the NuA4 histone acetyltransferase complex which is involved in transcriptional activation of selected genes principally by acetylation of nucleosomal histone H4 and H2A. The NuA4 complex is also involved in DNA repair.</text>
</comment>
<dbReference type="PANTHER" id="PTHR13476">
    <property type="entry name" value="CHROMATIN MODIFICATION-RELATED PROTEIN MEAF6"/>
    <property type="match status" value="1"/>
</dbReference>
<evidence type="ECO:0000313" key="12">
    <source>
        <dbReference type="Proteomes" id="UP000002258"/>
    </source>
</evidence>
<evidence type="ECO:0000256" key="4">
    <source>
        <dbReference type="ARBA" id="ARBA00022853"/>
    </source>
</evidence>
<protein>
    <recommendedName>
        <fullName evidence="3 9">Chromatin modification-related protein EAF6</fullName>
    </recommendedName>
</protein>
<evidence type="ECO:0000256" key="10">
    <source>
        <dbReference type="SAM" id="MobiDB-lite"/>
    </source>
</evidence>
<dbReference type="RefSeq" id="XP_001383217.2">
    <property type="nucleotide sequence ID" value="XM_001383180.1"/>
</dbReference>
<dbReference type="OMA" id="QYTDDDH"/>
<evidence type="ECO:0000256" key="8">
    <source>
        <dbReference type="ARBA" id="ARBA00023242"/>
    </source>
</evidence>
<dbReference type="InParanoid" id="A3LQD5"/>
<feature type="non-terminal residue" evidence="11">
    <location>
        <position position="1"/>
    </location>
</feature>
<dbReference type="GO" id="GO:0005634">
    <property type="term" value="C:nucleus"/>
    <property type="evidence" value="ECO:0007669"/>
    <property type="project" value="UniProtKB-SubCell"/>
</dbReference>
<dbReference type="EMBL" id="CP000496">
    <property type="protein sequence ID" value="ABN65188.2"/>
    <property type="molecule type" value="Genomic_DNA"/>
</dbReference>
<dbReference type="eggNOG" id="KOG3856">
    <property type="taxonomic scope" value="Eukaryota"/>
</dbReference>
<comment type="similarity">
    <text evidence="2 9">Belongs to the EAF6 family.</text>
</comment>
<feature type="compositionally biased region" description="Basic residues" evidence="10">
    <location>
        <begin position="143"/>
        <end position="153"/>
    </location>
</feature>
<keyword evidence="7 9" id="KW-0804">Transcription</keyword>
<evidence type="ECO:0000256" key="7">
    <source>
        <dbReference type="ARBA" id="ARBA00023163"/>
    </source>
</evidence>
<dbReference type="GO" id="GO:0035267">
    <property type="term" value="C:NuA4 histone acetyltransferase complex"/>
    <property type="evidence" value="ECO:0007669"/>
    <property type="project" value="UniProtKB-UniRule"/>
</dbReference>
<dbReference type="GO" id="GO:0006281">
    <property type="term" value="P:DNA repair"/>
    <property type="evidence" value="ECO:0007669"/>
    <property type="project" value="UniProtKB-UniRule"/>
</dbReference>
<dbReference type="Proteomes" id="UP000002258">
    <property type="component" value="Chromosome 2"/>
</dbReference>
<keyword evidence="9" id="KW-0234">DNA repair</keyword>
<keyword evidence="8 9" id="KW-0539">Nucleus</keyword>
<dbReference type="AlphaFoldDB" id="A3LQD5"/>
<dbReference type="HOGENOM" id="CLU_093901_0_0_1"/>
<sequence length="153" mass="16815">SIDKYTEIKNQLTSSILRKQELTAKLNALEDSIYEKENEYFNDSTYGNIVKGFENFSKAGGGGSSNKKRIQYTDDDHIFSLSSVNYIKTLNKRQGVTMNGVNGNDLDDYEDSVEPANGGAAIRVASSGLASDRDASSNSSTPSRKRKARNLDD</sequence>
<feature type="region of interest" description="Disordered" evidence="10">
    <location>
        <begin position="127"/>
        <end position="153"/>
    </location>
</feature>
<dbReference type="GO" id="GO:0006325">
    <property type="term" value="P:chromatin organization"/>
    <property type="evidence" value="ECO:0007669"/>
    <property type="project" value="UniProtKB-KW"/>
</dbReference>
<gene>
    <name evidence="11" type="ORF">PICST_40752</name>
</gene>
<comment type="subunit">
    <text evidence="9">Component of the NuA4 histone acetyltransferase complex.</text>
</comment>
<dbReference type="STRING" id="322104.A3LQD5"/>
<dbReference type="KEGG" id="pic:PICST_40752"/>
<feature type="region of interest" description="Disordered" evidence="10">
    <location>
        <begin position="99"/>
        <end position="118"/>
    </location>
</feature>
<dbReference type="InterPro" id="IPR015418">
    <property type="entry name" value="Eaf6"/>
</dbReference>
<evidence type="ECO:0000256" key="1">
    <source>
        <dbReference type="ARBA" id="ARBA00004123"/>
    </source>
</evidence>
<evidence type="ECO:0000256" key="6">
    <source>
        <dbReference type="ARBA" id="ARBA00023054"/>
    </source>
</evidence>
<evidence type="ECO:0000313" key="11">
    <source>
        <dbReference type="EMBL" id="ABN65188.2"/>
    </source>
</evidence>
<organism evidence="11 12">
    <name type="scientific">Scheffersomyces stipitis (strain ATCC 58785 / CBS 6054 / NBRC 10063 / NRRL Y-11545)</name>
    <name type="common">Yeast</name>
    <name type="synonym">Pichia stipitis</name>
    <dbReference type="NCBI Taxonomy" id="322104"/>
    <lineage>
        <taxon>Eukaryota</taxon>
        <taxon>Fungi</taxon>
        <taxon>Dikarya</taxon>
        <taxon>Ascomycota</taxon>
        <taxon>Saccharomycotina</taxon>
        <taxon>Pichiomycetes</taxon>
        <taxon>Debaryomycetaceae</taxon>
        <taxon>Scheffersomyces</taxon>
    </lineage>
</organism>
<accession>A3LQD5</accession>
<comment type="subcellular location">
    <subcellularLocation>
        <location evidence="1 9">Nucleus</location>
    </subcellularLocation>
</comment>
<keyword evidence="9" id="KW-0227">DNA damage</keyword>
<keyword evidence="5 9" id="KW-0805">Transcription regulation</keyword>
<proteinExistence type="inferred from homology"/>
<reference evidence="11 12" key="1">
    <citation type="journal article" date="2007" name="Nat. Biotechnol.">
        <title>Genome sequence of the lignocellulose-bioconverting and xylose-fermenting yeast Pichia stipitis.</title>
        <authorList>
            <person name="Jeffries T.W."/>
            <person name="Grigoriev I.V."/>
            <person name="Grimwood J."/>
            <person name="Laplaza J.M."/>
            <person name="Aerts A."/>
            <person name="Salamov A."/>
            <person name="Schmutz J."/>
            <person name="Lindquist E."/>
            <person name="Dehal P."/>
            <person name="Shapiro H."/>
            <person name="Jin Y.S."/>
            <person name="Passoth V."/>
            <person name="Richardson P.M."/>
        </authorList>
    </citation>
    <scope>NUCLEOTIDE SEQUENCE [LARGE SCALE GENOMIC DNA]</scope>
    <source>
        <strain evidence="12">ATCC 58785 / CBS 6054 / NBRC 10063 / NRRL Y-11545</strain>
    </source>
</reference>
<evidence type="ECO:0000256" key="3">
    <source>
        <dbReference type="ARBA" id="ARBA00018504"/>
    </source>
</evidence>
<dbReference type="OrthoDB" id="440324at2759"/>
<dbReference type="GeneID" id="4836677"/>
<evidence type="ECO:0000256" key="2">
    <source>
        <dbReference type="ARBA" id="ARBA00010916"/>
    </source>
</evidence>
<keyword evidence="4 9" id="KW-0156">Chromatin regulator</keyword>